<evidence type="ECO:0000256" key="1">
    <source>
        <dbReference type="SAM" id="MobiDB-lite"/>
    </source>
</evidence>
<evidence type="ECO:0000259" key="3">
    <source>
        <dbReference type="Pfam" id="PF07811"/>
    </source>
</evidence>
<organism evidence="4 5">
    <name type="scientific">Frankia canadensis</name>
    <dbReference type="NCBI Taxonomy" id="1836972"/>
    <lineage>
        <taxon>Bacteria</taxon>
        <taxon>Bacillati</taxon>
        <taxon>Actinomycetota</taxon>
        <taxon>Actinomycetes</taxon>
        <taxon>Frankiales</taxon>
        <taxon>Frankiaceae</taxon>
        <taxon>Frankia</taxon>
    </lineage>
</organism>
<dbReference type="Pfam" id="PF07811">
    <property type="entry name" value="TadE"/>
    <property type="match status" value="1"/>
</dbReference>
<dbReference type="InterPro" id="IPR012495">
    <property type="entry name" value="TadE-like_dom"/>
</dbReference>
<dbReference type="AlphaFoldDB" id="A0A2I2KX51"/>
<protein>
    <submittedName>
        <fullName evidence="4">TadE-like protein (Modular protein)</fullName>
    </submittedName>
</protein>
<dbReference type="OrthoDB" id="10012469at2"/>
<sequence length="152" mass="15768">MIRGVLPLTEDHPPSRTTGWLGRRPRRAVSDGDEGGASTELVVATPLILIMLLVVVQLAVWGWAQQVAAAAARRGVAAARLAGADAQDGPTAARLITGQVGGGVLTDPQITLTQPTPTLLTVTVTGTAMHYLPGLGFHVTARASGTRETYTP</sequence>
<feature type="transmembrane region" description="Helical" evidence="2">
    <location>
        <begin position="41"/>
        <end position="64"/>
    </location>
</feature>
<accession>A0A2I2KX51</accession>
<evidence type="ECO:0000313" key="4">
    <source>
        <dbReference type="EMBL" id="SNQ50243.1"/>
    </source>
</evidence>
<evidence type="ECO:0000313" key="5">
    <source>
        <dbReference type="Proteomes" id="UP000234331"/>
    </source>
</evidence>
<feature type="domain" description="TadE-like" evidence="3">
    <location>
        <begin position="35"/>
        <end position="76"/>
    </location>
</feature>
<evidence type="ECO:0000256" key="2">
    <source>
        <dbReference type="SAM" id="Phobius"/>
    </source>
</evidence>
<keyword evidence="2" id="KW-1133">Transmembrane helix</keyword>
<gene>
    <name evidence="4" type="ORF">FRACA_4250002</name>
</gene>
<keyword evidence="2" id="KW-0812">Transmembrane</keyword>
<dbReference type="RefSeq" id="WP_101833558.1">
    <property type="nucleotide sequence ID" value="NZ_FZMO01000363.1"/>
</dbReference>
<dbReference type="Proteomes" id="UP000234331">
    <property type="component" value="Unassembled WGS sequence"/>
</dbReference>
<proteinExistence type="predicted"/>
<dbReference type="EMBL" id="FZMO01000363">
    <property type="protein sequence ID" value="SNQ50243.1"/>
    <property type="molecule type" value="Genomic_DNA"/>
</dbReference>
<reference evidence="4 5" key="1">
    <citation type="submission" date="2017-06" db="EMBL/GenBank/DDBJ databases">
        <authorList>
            <person name="Kim H.J."/>
            <person name="Triplett B.A."/>
        </authorList>
    </citation>
    <scope>NUCLEOTIDE SEQUENCE [LARGE SCALE GENOMIC DNA]</scope>
    <source>
        <strain evidence="4">FRACA_ARgP5</strain>
    </source>
</reference>
<keyword evidence="5" id="KW-1185">Reference proteome</keyword>
<feature type="region of interest" description="Disordered" evidence="1">
    <location>
        <begin position="1"/>
        <end position="36"/>
    </location>
</feature>
<keyword evidence="2" id="KW-0472">Membrane</keyword>
<name>A0A2I2KX51_9ACTN</name>